<dbReference type="GO" id="GO:0005576">
    <property type="term" value="C:extracellular region"/>
    <property type="evidence" value="ECO:0007669"/>
    <property type="project" value="UniProtKB-SubCell"/>
</dbReference>
<dbReference type="CDD" id="cd11008">
    <property type="entry name" value="M35_deuterolysin_like"/>
    <property type="match status" value="1"/>
</dbReference>
<organism evidence="17 18">
    <name type="scientific">Truncatella angustata</name>
    <dbReference type="NCBI Taxonomy" id="152316"/>
    <lineage>
        <taxon>Eukaryota</taxon>
        <taxon>Fungi</taxon>
        <taxon>Dikarya</taxon>
        <taxon>Ascomycota</taxon>
        <taxon>Pezizomycotina</taxon>
        <taxon>Sordariomycetes</taxon>
        <taxon>Xylariomycetidae</taxon>
        <taxon>Amphisphaeriales</taxon>
        <taxon>Sporocadaceae</taxon>
        <taxon>Truncatella</taxon>
    </lineage>
</organism>
<protein>
    <recommendedName>
        <fullName evidence="15">Neutral protease 2</fullName>
        <ecNumber evidence="15">3.4.24.39</ecNumber>
    </recommendedName>
    <alternativeName>
        <fullName evidence="15">Deuterolysin</fullName>
    </alternativeName>
</protein>
<dbReference type="InterPro" id="IPR024079">
    <property type="entry name" value="MetalloPept_cat_dom_sf"/>
</dbReference>
<comment type="subcellular location">
    <subcellularLocation>
        <location evidence="2 15">Secreted</location>
    </subcellularLocation>
</comment>
<proteinExistence type="inferred from homology"/>
<dbReference type="EC" id="3.4.24.39" evidence="15"/>
<dbReference type="Pfam" id="PF02102">
    <property type="entry name" value="Peptidase_M35"/>
    <property type="match status" value="1"/>
</dbReference>
<dbReference type="PRINTS" id="PR00768">
    <property type="entry name" value="DEUTEROLYSIN"/>
</dbReference>
<dbReference type="InterPro" id="IPR001384">
    <property type="entry name" value="Peptidase_M35"/>
</dbReference>
<evidence type="ECO:0000256" key="1">
    <source>
        <dbReference type="ARBA" id="ARBA00001187"/>
    </source>
</evidence>
<dbReference type="OrthoDB" id="412874at2759"/>
<dbReference type="RefSeq" id="XP_045962189.1">
    <property type="nucleotide sequence ID" value="XM_046108739.1"/>
</dbReference>
<dbReference type="PANTHER" id="PTHR37016:SF2">
    <property type="entry name" value="NEUTRAL PROTEASE 2 HOMOLOG SNOG_02177"/>
    <property type="match status" value="1"/>
</dbReference>
<keyword evidence="8 15" id="KW-0732">Signal</keyword>
<keyword evidence="5 15" id="KW-0645">Protease</keyword>
<feature type="active site" evidence="13">
    <location>
        <position position="298"/>
    </location>
</feature>
<feature type="binding site" evidence="14">
    <location>
        <position position="310"/>
    </location>
    <ligand>
        <name>Zn(2+)</name>
        <dbReference type="ChEBI" id="CHEBI:29105"/>
        <note>catalytic</note>
    </ligand>
</feature>
<evidence type="ECO:0000313" key="18">
    <source>
        <dbReference type="Proteomes" id="UP000758603"/>
    </source>
</evidence>
<evidence type="ECO:0000256" key="7">
    <source>
        <dbReference type="ARBA" id="ARBA00022723"/>
    </source>
</evidence>
<evidence type="ECO:0000256" key="4">
    <source>
        <dbReference type="ARBA" id="ARBA00022525"/>
    </source>
</evidence>
<evidence type="ECO:0000256" key="15">
    <source>
        <dbReference type="RuleBase" id="RU361126"/>
    </source>
</evidence>
<dbReference type="GO" id="GO:0006508">
    <property type="term" value="P:proteolysis"/>
    <property type="evidence" value="ECO:0007669"/>
    <property type="project" value="UniProtKB-KW"/>
</dbReference>
<comment type="similarity">
    <text evidence="3 15">Belongs to the peptidase M35 family.</text>
</comment>
<feature type="chain" id="PRO_5040546168" description="Neutral protease 2" evidence="15">
    <location>
        <begin position="17"/>
        <end position="344"/>
    </location>
</feature>
<dbReference type="Proteomes" id="UP000758603">
    <property type="component" value="Unassembled WGS sequence"/>
</dbReference>
<dbReference type="InterPro" id="IPR050414">
    <property type="entry name" value="Fungal_M35_metalloproteases"/>
</dbReference>
<evidence type="ECO:0000256" key="3">
    <source>
        <dbReference type="ARBA" id="ARBA00010279"/>
    </source>
</evidence>
<accession>A0A9P8US12</accession>
<keyword evidence="9 15" id="KW-0378">Hydrolase</keyword>
<name>A0A9P8US12_9PEZI</name>
<dbReference type="EMBL" id="JAGPXC010000002">
    <property type="protein sequence ID" value="KAH6657955.1"/>
    <property type="molecule type" value="Genomic_DNA"/>
</dbReference>
<gene>
    <name evidence="17" type="ORF">BKA67DRAFT_673764</name>
</gene>
<comment type="function">
    <text evidence="15">Secreted metalloproteinase that allows assimilation of proteinaceous substrates. Shows high activities on basic nuclear substrates such as histone and protamine.</text>
</comment>
<feature type="domain" description="Lysine-specific metallo-endopeptidase" evidence="16">
    <location>
        <begin position="202"/>
        <end position="338"/>
    </location>
</feature>
<keyword evidence="4 15" id="KW-0964">Secreted</keyword>
<dbReference type="GO" id="GO:0004222">
    <property type="term" value="F:metalloendopeptidase activity"/>
    <property type="evidence" value="ECO:0007669"/>
    <property type="project" value="InterPro"/>
</dbReference>
<keyword evidence="11 15" id="KW-0482">Metalloprotease</keyword>
<evidence type="ECO:0000259" key="16">
    <source>
        <dbReference type="SMART" id="SM01351"/>
    </source>
</evidence>
<dbReference type="Gene3D" id="3.40.390.10">
    <property type="entry name" value="Collagenase (Catalytic Domain)"/>
    <property type="match status" value="1"/>
</dbReference>
<dbReference type="AlphaFoldDB" id="A0A9P8US12"/>
<evidence type="ECO:0000256" key="10">
    <source>
        <dbReference type="ARBA" id="ARBA00022833"/>
    </source>
</evidence>
<evidence type="ECO:0000256" key="2">
    <source>
        <dbReference type="ARBA" id="ARBA00004613"/>
    </source>
</evidence>
<comment type="catalytic activity">
    <reaction evidence="1 15">
        <text>Preferential cleavage of bonds with hydrophobic residues in P1'. Also 3-Asn-|-Gln-4 and 8-Gly-|-Ser-9 bonds in insulin B chain.</text>
        <dbReference type="EC" id="3.4.24.39"/>
    </reaction>
</comment>
<evidence type="ECO:0000256" key="11">
    <source>
        <dbReference type="ARBA" id="ARBA00023049"/>
    </source>
</evidence>
<dbReference type="GO" id="GO:0046872">
    <property type="term" value="F:metal ion binding"/>
    <property type="evidence" value="ECO:0007669"/>
    <property type="project" value="UniProtKB-KW"/>
</dbReference>
<comment type="cofactor">
    <cofactor evidence="14 15">
        <name>Zn(2+)</name>
        <dbReference type="ChEBI" id="CHEBI:29105"/>
    </cofactor>
    <text evidence="14 15">Binds 1 zinc ion per subunit.</text>
</comment>
<feature type="binding site" evidence="14">
    <location>
        <position position="301"/>
    </location>
    <ligand>
        <name>Zn(2+)</name>
        <dbReference type="ChEBI" id="CHEBI:29105"/>
        <note>catalytic</note>
    </ligand>
</feature>
<evidence type="ECO:0000256" key="9">
    <source>
        <dbReference type="ARBA" id="ARBA00022801"/>
    </source>
</evidence>
<dbReference type="Gene3D" id="2.60.40.2970">
    <property type="match status" value="1"/>
</dbReference>
<evidence type="ECO:0000256" key="5">
    <source>
        <dbReference type="ARBA" id="ARBA00022670"/>
    </source>
</evidence>
<sequence length="344" mass="36050">MKFLSSISLIASLASAASIARRDSPLDVQLEMISNTGVQATITNNGNEDLKIFKTGTFLDSAPVEKVQVFKGDAQAPFTGIRLRVSTANIDEDAFHTISAGETIQTFFDVGELHDLSEGGDYSLVASGAMSYANADTTEIAGVVSYSSNSISATVDGAQAAEVQKRFVQKRTIVQTDCTGTKRTSQLNAVSNCAALARAAASAATSNSAKVVEYFKSASASSTLVTVFNRVASECGSTTSGVSKQYCTDVYGACSSNVLAYTLPSASYMVSCPLYFSALPALTKSCHAQDQATTTLHEVTHLSQIKGTQDLGYGYTAATRLSSSQALNNADSYALFANAIYAGC</sequence>
<keyword evidence="7 14" id="KW-0479">Metal-binding</keyword>
<feature type="signal peptide" evidence="15">
    <location>
        <begin position="1"/>
        <end position="16"/>
    </location>
</feature>
<evidence type="ECO:0000256" key="8">
    <source>
        <dbReference type="ARBA" id="ARBA00022729"/>
    </source>
</evidence>
<comment type="caution">
    <text evidence="17">The sequence shown here is derived from an EMBL/GenBank/DDBJ whole genome shotgun (WGS) entry which is preliminary data.</text>
</comment>
<dbReference type="SMART" id="SM01351">
    <property type="entry name" value="Aspzincin_M35"/>
    <property type="match status" value="1"/>
</dbReference>
<evidence type="ECO:0000256" key="12">
    <source>
        <dbReference type="ARBA" id="ARBA00023145"/>
    </source>
</evidence>
<dbReference type="PANTHER" id="PTHR37016">
    <property type="match status" value="1"/>
</dbReference>
<evidence type="ECO:0000256" key="13">
    <source>
        <dbReference type="PIRSR" id="PIRSR601384-1"/>
    </source>
</evidence>
<keyword evidence="18" id="KW-1185">Reference proteome</keyword>
<dbReference type="SUPFAM" id="SSF55486">
    <property type="entry name" value="Metalloproteases ('zincins'), catalytic domain"/>
    <property type="match status" value="1"/>
</dbReference>
<keyword evidence="12" id="KW-0865">Zymogen</keyword>
<evidence type="ECO:0000313" key="17">
    <source>
        <dbReference type="EMBL" id="KAH6657955.1"/>
    </source>
</evidence>
<evidence type="ECO:0000256" key="14">
    <source>
        <dbReference type="PIRSR" id="PIRSR601384-2"/>
    </source>
</evidence>
<reference evidence="17" key="1">
    <citation type="journal article" date="2021" name="Nat. Commun.">
        <title>Genetic determinants of endophytism in the Arabidopsis root mycobiome.</title>
        <authorList>
            <person name="Mesny F."/>
            <person name="Miyauchi S."/>
            <person name="Thiergart T."/>
            <person name="Pickel B."/>
            <person name="Atanasova L."/>
            <person name="Karlsson M."/>
            <person name="Huettel B."/>
            <person name="Barry K.W."/>
            <person name="Haridas S."/>
            <person name="Chen C."/>
            <person name="Bauer D."/>
            <person name="Andreopoulos W."/>
            <person name="Pangilinan J."/>
            <person name="LaButti K."/>
            <person name="Riley R."/>
            <person name="Lipzen A."/>
            <person name="Clum A."/>
            <person name="Drula E."/>
            <person name="Henrissat B."/>
            <person name="Kohler A."/>
            <person name="Grigoriev I.V."/>
            <person name="Martin F.M."/>
            <person name="Hacquard S."/>
        </authorList>
    </citation>
    <scope>NUCLEOTIDE SEQUENCE</scope>
    <source>
        <strain evidence="17">MPI-SDFR-AT-0073</strain>
    </source>
</reference>
<keyword evidence="6 15" id="KW-0165">Cleavage on pair of basic residues</keyword>
<feature type="binding site" evidence="14">
    <location>
        <position position="297"/>
    </location>
    <ligand>
        <name>Zn(2+)</name>
        <dbReference type="ChEBI" id="CHEBI:29105"/>
        <note>catalytic</note>
    </ligand>
</feature>
<dbReference type="GeneID" id="70137630"/>
<dbReference type="InterPro" id="IPR029463">
    <property type="entry name" value="Lys_MEP"/>
</dbReference>
<evidence type="ECO:0000256" key="6">
    <source>
        <dbReference type="ARBA" id="ARBA00022685"/>
    </source>
</evidence>
<keyword evidence="10 14" id="KW-0862">Zinc</keyword>